<evidence type="ECO:0000313" key="2">
    <source>
        <dbReference type="Proteomes" id="UP000194903"/>
    </source>
</evidence>
<name>A0A252F3E7_9FIRM</name>
<organism evidence="1 2">
    <name type="scientific">Butyricicoccus porcorum</name>
    <dbReference type="NCBI Taxonomy" id="1945634"/>
    <lineage>
        <taxon>Bacteria</taxon>
        <taxon>Bacillati</taxon>
        <taxon>Bacillota</taxon>
        <taxon>Clostridia</taxon>
        <taxon>Eubacteriales</taxon>
        <taxon>Butyricicoccaceae</taxon>
        <taxon>Butyricicoccus</taxon>
    </lineage>
</organism>
<dbReference type="RefSeq" id="WP_087019917.1">
    <property type="nucleotide sequence ID" value="NZ_NHOC01000006.1"/>
</dbReference>
<accession>A0A252F3E7</accession>
<dbReference type="Proteomes" id="UP000194903">
    <property type="component" value="Unassembled WGS sequence"/>
</dbReference>
<reference evidence="1 2" key="1">
    <citation type="submission" date="2017-05" db="EMBL/GenBank/DDBJ databases">
        <title>Butyricicoccus porcorum sp. nov. a butyrate-producing bacterium from the swine intestinal tract.</title>
        <authorList>
            <person name="Trachsel J."/>
            <person name="Humphrey S."/>
            <person name="Allen H.K."/>
        </authorList>
    </citation>
    <scope>NUCLEOTIDE SEQUENCE [LARGE SCALE GENOMIC DNA]</scope>
    <source>
        <strain evidence="1">BB10</strain>
    </source>
</reference>
<dbReference type="EMBL" id="NHOC01000006">
    <property type="protein sequence ID" value="OUM20323.1"/>
    <property type="molecule type" value="Genomic_DNA"/>
</dbReference>
<comment type="caution">
    <text evidence="1">The sequence shown here is derived from an EMBL/GenBank/DDBJ whole genome shotgun (WGS) entry which is preliminary data.</text>
</comment>
<sequence>MPEKTGLAHGKSDKTALSVDCFANNRFFISKNEQKAEGGKENFGTIAQTVAGQQKTAVLHRRTAEEGVESRISQV</sequence>
<dbReference type="AlphaFoldDB" id="A0A252F3E7"/>
<protein>
    <submittedName>
        <fullName evidence="1">Uncharacterized protein</fullName>
    </submittedName>
</protein>
<proteinExistence type="predicted"/>
<evidence type="ECO:0000313" key="1">
    <source>
        <dbReference type="EMBL" id="OUM20323.1"/>
    </source>
</evidence>
<gene>
    <name evidence="1" type="ORF">CBW42_08400</name>
</gene>
<keyword evidence="2" id="KW-1185">Reference proteome</keyword>